<evidence type="ECO:0000256" key="2">
    <source>
        <dbReference type="ARBA" id="ARBA00022723"/>
    </source>
</evidence>
<evidence type="ECO:0000256" key="4">
    <source>
        <dbReference type="ARBA" id="ARBA00023004"/>
    </source>
</evidence>
<accession>A0A9D9IDV1</accession>
<reference evidence="6" key="1">
    <citation type="submission" date="2020-10" db="EMBL/GenBank/DDBJ databases">
        <authorList>
            <person name="Gilroy R."/>
        </authorList>
    </citation>
    <scope>NUCLEOTIDE SEQUENCE</scope>
    <source>
        <strain evidence="6">B2-22910</strain>
    </source>
</reference>
<protein>
    <submittedName>
        <fullName evidence="6">CoB--CoM heterodisulfide reductase iron-sulfur subunit A family protein</fullName>
    </submittedName>
</protein>
<reference evidence="6" key="2">
    <citation type="journal article" date="2021" name="PeerJ">
        <title>Extensive microbial diversity within the chicken gut microbiome revealed by metagenomics and culture.</title>
        <authorList>
            <person name="Gilroy R."/>
            <person name="Ravi A."/>
            <person name="Getino M."/>
            <person name="Pursley I."/>
            <person name="Horton D.L."/>
            <person name="Alikhan N.F."/>
            <person name="Baker D."/>
            <person name="Gharbi K."/>
            <person name="Hall N."/>
            <person name="Watson M."/>
            <person name="Adriaenssens E.M."/>
            <person name="Foster-Nyarko E."/>
            <person name="Jarju S."/>
            <person name="Secka A."/>
            <person name="Antonio M."/>
            <person name="Oren A."/>
            <person name="Chaudhuri R.R."/>
            <person name="La Ragione R."/>
            <person name="Hildebrand F."/>
            <person name="Pallen M.J."/>
        </authorList>
    </citation>
    <scope>NUCLEOTIDE SEQUENCE</scope>
    <source>
        <strain evidence="6">B2-22910</strain>
    </source>
</reference>
<dbReference type="GO" id="GO:0016491">
    <property type="term" value="F:oxidoreductase activity"/>
    <property type="evidence" value="ECO:0007669"/>
    <property type="project" value="UniProtKB-KW"/>
</dbReference>
<gene>
    <name evidence="6" type="ORF">IAB82_03495</name>
</gene>
<name>A0A9D9IDV1_9BACT</name>
<dbReference type="Proteomes" id="UP000823603">
    <property type="component" value="Unassembled WGS sequence"/>
</dbReference>
<evidence type="ECO:0000313" key="6">
    <source>
        <dbReference type="EMBL" id="MBO8470843.1"/>
    </source>
</evidence>
<dbReference type="EMBL" id="JADIMB010000050">
    <property type="protein sequence ID" value="MBO8470843.1"/>
    <property type="molecule type" value="Genomic_DNA"/>
</dbReference>
<sequence length="338" mass="37358">MKDNIVIVGGGIAGLEAARQLLALGYNPIIVEKEDSLGGHVARWHCLFPDMTPAKDIVSALIEETKQANIFLNTEISFMNKLKDSYNIMLTNGVSVIAKVVLITTGFSVFEAEKKEEYGYGVYDQVMTNSDLERWFNTGDDERIDGTEINAVGFVHCVGSRDEKARNSQCSKVCCITAVKQAIEMKKKFPDAMVYCFYMDLRMFGKKYEDFYISAQRDYGIRFIRGRVSEVSENIDGRVIVKAEDTLAGKPVKVTLDLLVLMAGMVCNKDCGTIAGMVSLQIDSDGFFKSRDNIADITGSSKEGIYYAGACTGPKTVPETLAEARSAALEIHSYINRL</sequence>
<comment type="caution">
    <text evidence="6">The sequence shown here is derived from an EMBL/GenBank/DDBJ whole genome shotgun (WGS) entry which is preliminary data.</text>
</comment>
<keyword evidence="3" id="KW-0560">Oxidoreductase</keyword>
<dbReference type="Pfam" id="PF13450">
    <property type="entry name" value="NAD_binding_8"/>
    <property type="match status" value="1"/>
</dbReference>
<dbReference type="InterPro" id="IPR036188">
    <property type="entry name" value="FAD/NAD-bd_sf"/>
</dbReference>
<dbReference type="PANTHER" id="PTHR43498">
    <property type="entry name" value="FERREDOXIN:COB-COM HETERODISULFIDE REDUCTASE SUBUNIT A"/>
    <property type="match status" value="1"/>
</dbReference>
<dbReference type="PANTHER" id="PTHR43498:SF1">
    <property type="entry name" value="COB--COM HETERODISULFIDE REDUCTASE IRON-SULFUR SUBUNIT A"/>
    <property type="match status" value="1"/>
</dbReference>
<evidence type="ECO:0000256" key="5">
    <source>
        <dbReference type="ARBA" id="ARBA00023014"/>
    </source>
</evidence>
<organism evidence="6 7">
    <name type="scientific">Candidatus Cryptobacteroides faecavium</name>
    <dbReference type="NCBI Taxonomy" id="2840762"/>
    <lineage>
        <taxon>Bacteria</taxon>
        <taxon>Pseudomonadati</taxon>
        <taxon>Bacteroidota</taxon>
        <taxon>Bacteroidia</taxon>
        <taxon>Bacteroidales</taxon>
        <taxon>Candidatus Cryptobacteroides</taxon>
    </lineage>
</organism>
<dbReference type="GO" id="GO:0051539">
    <property type="term" value="F:4 iron, 4 sulfur cluster binding"/>
    <property type="evidence" value="ECO:0007669"/>
    <property type="project" value="UniProtKB-KW"/>
</dbReference>
<dbReference type="SUPFAM" id="SSF51905">
    <property type="entry name" value="FAD/NAD(P)-binding domain"/>
    <property type="match status" value="1"/>
</dbReference>
<keyword evidence="2" id="KW-0479">Metal-binding</keyword>
<evidence type="ECO:0000256" key="1">
    <source>
        <dbReference type="ARBA" id="ARBA00022485"/>
    </source>
</evidence>
<evidence type="ECO:0000313" key="7">
    <source>
        <dbReference type="Proteomes" id="UP000823603"/>
    </source>
</evidence>
<dbReference type="GO" id="GO:0046872">
    <property type="term" value="F:metal ion binding"/>
    <property type="evidence" value="ECO:0007669"/>
    <property type="project" value="UniProtKB-KW"/>
</dbReference>
<dbReference type="AlphaFoldDB" id="A0A9D9IDV1"/>
<dbReference type="InterPro" id="IPR039650">
    <property type="entry name" value="HdrA-like"/>
</dbReference>
<proteinExistence type="predicted"/>
<keyword evidence="5" id="KW-0411">Iron-sulfur</keyword>
<dbReference type="Gene3D" id="3.40.50.720">
    <property type="entry name" value="NAD(P)-binding Rossmann-like Domain"/>
    <property type="match status" value="1"/>
</dbReference>
<evidence type="ECO:0000256" key="3">
    <source>
        <dbReference type="ARBA" id="ARBA00023002"/>
    </source>
</evidence>
<keyword evidence="4" id="KW-0408">Iron</keyword>
<keyword evidence="1" id="KW-0004">4Fe-4S</keyword>